<keyword evidence="5" id="KW-1185">Reference proteome</keyword>
<evidence type="ECO:0000259" key="2">
    <source>
        <dbReference type="Pfam" id="PF17733"/>
    </source>
</evidence>
<gene>
    <name evidence="4" type="ORF">M413DRAFT_445404</name>
</gene>
<dbReference type="PANTHER" id="PTHR36855:SF1">
    <property type="entry name" value="PEROXISOME MEMBRANE ANCHOR PROTEIN PEX14P N-TERMINAL DOMAIN-CONTAINING PROTEIN"/>
    <property type="match status" value="1"/>
</dbReference>
<evidence type="ECO:0000313" key="4">
    <source>
        <dbReference type="EMBL" id="KIM41385.1"/>
    </source>
</evidence>
<dbReference type="PANTHER" id="PTHR36855">
    <property type="entry name" value="CHROMOSOME 10, WHOLE GENOME SHOTGUN SEQUENCE"/>
    <property type="match status" value="1"/>
</dbReference>
<evidence type="ECO:0000256" key="1">
    <source>
        <dbReference type="SAM" id="MobiDB-lite"/>
    </source>
</evidence>
<protein>
    <submittedName>
        <fullName evidence="4">Uncharacterized protein</fullName>
    </submittedName>
</protein>
<dbReference type="STRING" id="686832.A0A0C3BXR8"/>
<dbReference type="Pfam" id="PF17733">
    <property type="entry name" value="KPWE_dom"/>
    <property type="match status" value="1"/>
</dbReference>
<accession>A0A0C3BXR8</accession>
<dbReference type="InterPro" id="IPR058841">
    <property type="entry name" value="HTH_76"/>
</dbReference>
<feature type="domain" description="Peroxisomal membrane protein PEX14-like KPWE" evidence="2">
    <location>
        <begin position="104"/>
        <end position="151"/>
    </location>
</feature>
<feature type="region of interest" description="Disordered" evidence="1">
    <location>
        <begin position="128"/>
        <end position="157"/>
    </location>
</feature>
<dbReference type="OrthoDB" id="9936937at2759"/>
<reference evidence="5" key="2">
    <citation type="submission" date="2015-01" db="EMBL/GenBank/DDBJ databases">
        <title>Evolutionary Origins and Diversification of the Mycorrhizal Mutualists.</title>
        <authorList>
            <consortium name="DOE Joint Genome Institute"/>
            <consortium name="Mycorrhizal Genomics Consortium"/>
            <person name="Kohler A."/>
            <person name="Kuo A."/>
            <person name="Nagy L.G."/>
            <person name="Floudas D."/>
            <person name="Copeland A."/>
            <person name="Barry K.W."/>
            <person name="Cichocki N."/>
            <person name="Veneault-Fourrey C."/>
            <person name="LaButti K."/>
            <person name="Lindquist E.A."/>
            <person name="Lipzen A."/>
            <person name="Lundell T."/>
            <person name="Morin E."/>
            <person name="Murat C."/>
            <person name="Riley R."/>
            <person name="Ohm R."/>
            <person name="Sun H."/>
            <person name="Tunlid A."/>
            <person name="Henrissat B."/>
            <person name="Grigoriev I.V."/>
            <person name="Hibbett D.S."/>
            <person name="Martin F."/>
        </authorList>
    </citation>
    <scope>NUCLEOTIDE SEQUENCE [LARGE SCALE GENOMIC DNA]</scope>
    <source>
        <strain evidence="5">h7</strain>
    </source>
</reference>
<dbReference type="Proteomes" id="UP000053424">
    <property type="component" value="Unassembled WGS sequence"/>
</dbReference>
<organism evidence="4 5">
    <name type="scientific">Hebeloma cylindrosporum</name>
    <dbReference type="NCBI Taxonomy" id="76867"/>
    <lineage>
        <taxon>Eukaryota</taxon>
        <taxon>Fungi</taxon>
        <taxon>Dikarya</taxon>
        <taxon>Basidiomycota</taxon>
        <taxon>Agaricomycotina</taxon>
        <taxon>Agaricomycetes</taxon>
        <taxon>Agaricomycetidae</taxon>
        <taxon>Agaricales</taxon>
        <taxon>Agaricineae</taxon>
        <taxon>Hymenogastraceae</taxon>
        <taxon>Hebeloma</taxon>
    </lineage>
</organism>
<reference evidence="4 5" key="1">
    <citation type="submission" date="2014-04" db="EMBL/GenBank/DDBJ databases">
        <authorList>
            <consortium name="DOE Joint Genome Institute"/>
            <person name="Kuo A."/>
            <person name="Gay G."/>
            <person name="Dore J."/>
            <person name="Kohler A."/>
            <person name="Nagy L.G."/>
            <person name="Floudas D."/>
            <person name="Copeland A."/>
            <person name="Barry K.W."/>
            <person name="Cichocki N."/>
            <person name="Veneault-Fourrey C."/>
            <person name="LaButti K."/>
            <person name="Lindquist E.A."/>
            <person name="Lipzen A."/>
            <person name="Lundell T."/>
            <person name="Morin E."/>
            <person name="Murat C."/>
            <person name="Sun H."/>
            <person name="Tunlid A."/>
            <person name="Henrissat B."/>
            <person name="Grigoriev I.V."/>
            <person name="Hibbett D.S."/>
            <person name="Martin F."/>
            <person name="Nordberg H.P."/>
            <person name="Cantor M.N."/>
            <person name="Hua S.X."/>
        </authorList>
    </citation>
    <scope>NUCLEOTIDE SEQUENCE [LARGE SCALE GENOMIC DNA]</scope>
    <source>
        <strain evidence="5">h7</strain>
    </source>
</reference>
<feature type="domain" description="PEX14-like helix-turn-helix" evidence="3">
    <location>
        <begin position="16"/>
        <end position="82"/>
    </location>
</feature>
<proteinExistence type="predicted"/>
<dbReference type="EMBL" id="KN831780">
    <property type="protein sequence ID" value="KIM41385.1"/>
    <property type="molecule type" value="Genomic_DNA"/>
</dbReference>
<dbReference type="HOGENOM" id="CLU_070882_2_1_1"/>
<evidence type="ECO:0000259" key="3">
    <source>
        <dbReference type="Pfam" id="PF25871"/>
    </source>
</evidence>
<sequence>MSTQTEPQQNSKAEALHLYGSYPFDTDETYQQGLASILGGGKLDPNSPEDLKEEMVRRTRVFYFNRITGSTITMDEAREYELSLLSSTSQSTKGVVEPNEEDRVLTFAELKELIETGNVDKIPNNKIIPERLNDAPPSESTATARKKPWETVVAAEP</sequence>
<dbReference type="Pfam" id="PF25871">
    <property type="entry name" value="HTH_76"/>
    <property type="match status" value="1"/>
</dbReference>
<dbReference type="AlphaFoldDB" id="A0A0C3BXR8"/>
<evidence type="ECO:0000313" key="5">
    <source>
        <dbReference type="Proteomes" id="UP000053424"/>
    </source>
</evidence>
<dbReference type="InterPro" id="IPR040554">
    <property type="entry name" value="KPWE_PEX14_dom"/>
</dbReference>
<name>A0A0C3BXR8_HEBCY</name>